<evidence type="ECO:0000313" key="1">
    <source>
        <dbReference type="EMBL" id="CAG8662161.1"/>
    </source>
</evidence>
<keyword evidence="2" id="KW-1185">Reference proteome</keyword>
<dbReference type="EMBL" id="CAJVPU010017864">
    <property type="protein sequence ID" value="CAG8662161.1"/>
    <property type="molecule type" value="Genomic_DNA"/>
</dbReference>
<comment type="caution">
    <text evidence="1">The sequence shown here is derived from an EMBL/GenBank/DDBJ whole genome shotgun (WGS) entry which is preliminary data.</text>
</comment>
<dbReference type="Proteomes" id="UP000789702">
    <property type="component" value="Unassembled WGS sequence"/>
</dbReference>
<accession>A0ACA9NL43</accession>
<protein>
    <submittedName>
        <fullName evidence="1">13121_t:CDS:1</fullName>
    </submittedName>
</protein>
<proteinExistence type="predicted"/>
<organism evidence="1 2">
    <name type="scientific">Dentiscutata heterogama</name>
    <dbReference type="NCBI Taxonomy" id="1316150"/>
    <lineage>
        <taxon>Eukaryota</taxon>
        <taxon>Fungi</taxon>
        <taxon>Fungi incertae sedis</taxon>
        <taxon>Mucoromycota</taxon>
        <taxon>Glomeromycotina</taxon>
        <taxon>Glomeromycetes</taxon>
        <taxon>Diversisporales</taxon>
        <taxon>Gigasporaceae</taxon>
        <taxon>Dentiscutata</taxon>
    </lineage>
</organism>
<evidence type="ECO:0000313" key="2">
    <source>
        <dbReference type="Proteomes" id="UP000789702"/>
    </source>
</evidence>
<name>A0ACA9NL43_9GLOM</name>
<feature type="non-terminal residue" evidence="1">
    <location>
        <position position="1"/>
    </location>
</feature>
<reference evidence="1" key="1">
    <citation type="submission" date="2021-06" db="EMBL/GenBank/DDBJ databases">
        <authorList>
            <person name="Kallberg Y."/>
            <person name="Tangrot J."/>
            <person name="Rosling A."/>
        </authorList>
    </citation>
    <scope>NUCLEOTIDE SEQUENCE</scope>
    <source>
        <strain evidence="1">IL203A</strain>
    </source>
</reference>
<sequence>DQSLVANNVQENTSNKVNELTAGDKCDEMEDIQVSQQYNIINEKERMEYTSSESDLDESQASGQNSNKVVNLSQTLNDPEFGEEIEYENDANTNQDPDVGGVNVSSIPSYLTDNDSLPSISEILKPPTIQGHNPSKEKDLPHPDKHTYETENNIRQYQPFEFFVDKSKEPTSNDSINILESQKYNDPQLFRILMKKSRNKKIQTKSANIKSAESIKYQRNPKQKILRCLLETQDLGSTSVNSTTSKFNELQIGSTAYCKRLKSPSYYAEILNKLRKGEGMSDNFASNTNDLVEMYSQPIEKYFNEDSIQVLLEPLPKQMKDVDKQQKEMSQIALEKTTDYWKGHDLKARINKKFGNINSRSVLKKWTACWKLHHFLWVTNITPREMIEAKLNANYFLIASASEYNFLIKELVRNPEFPKFHNIKGENILELVNIAKNAYAI</sequence>
<gene>
    <name evidence="1" type="ORF">DHETER_LOCUS9801</name>
</gene>